<accession>A0A1V4D8N3</accession>
<evidence type="ECO:0000256" key="5">
    <source>
        <dbReference type="PIRSR" id="PIRSR000137-2"/>
    </source>
</evidence>
<evidence type="ECO:0000256" key="3">
    <source>
        <dbReference type="ARBA" id="ARBA00022630"/>
    </source>
</evidence>
<dbReference type="AlphaFoldDB" id="A0A1V4D8N3"/>
<evidence type="ECO:0000256" key="4">
    <source>
        <dbReference type="ARBA" id="ARBA00022827"/>
    </source>
</evidence>
<keyword evidence="4 5" id="KW-0274">FAD</keyword>
<dbReference type="Proteomes" id="UP000033615">
    <property type="component" value="Unassembled WGS sequence"/>
</dbReference>
<dbReference type="InterPro" id="IPR000172">
    <property type="entry name" value="GMC_OxRdtase_N"/>
</dbReference>
<dbReference type="RefSeq" id="WP_046088264.1">
    <property type="nucleotide sequence ID" value="NZ_LAKD02000018.1"/>
</dbReference>
<dbReference type="PIRSF" id="PIRSF000137">
    <property type="entry name" value="Alcohol_oxidase"/>
    <property type="match status" value="1"/>
</dbReference>
<feature type="domain" description="Glucose-methanol-choline oxidoreductase N-terminal" evidence="7">
    <location>
        <begin position="84"/>
        <end position="107"/>
    </location>
</feature>
<dbReference type="InterPro" id="IPR012132">
    <property type="entry name" value="GMC_OxRdtase"/>
</dbReference>
<keyword evidence="9" id="KW-0436">Ligase</keyword>
<dbReference type="Pfam" id="PF05199">
    <property type="entry name" value="GMC_oxred_C"/>
    <property type="match status" value="1"/>
</dbReference>
<dbReference type="InterPro" id="IPR036188">
    <property type="entry name" value="FAD/NAD-bd_sf"/>
</dbReference>
<dbReference type="PANTHER" id="PTHR11552:SF147">
    <property type="entry name" value="CHOLINE DEHYDROGENASE, MITOCHONDRIAL"/>
    <property type="match status" value="1"/>
</dbReference>
<dbReference type="SUPFAM" id="SSF51905">
    <property type="entry name" value="FAD/NAD(P)-binding domain"/>
    <property type="match status" value="1"/>
</dbReference>
<comment type="cofactor">
    <cofactor evidence="1 5">
        <name>FAD</name>
        <dbReference type="ChEBI" id="CHEBI:57692"/>
    </cofactor>
</comment>
<feature type="binding site" evidence="5">
    <location>
        <position position="222"/>
    </location>
    <ligand>
        <name>FAD</name>
        <dbReference type="ChEBI" id="CHEBI:57692"/>
    </ligand>
</feature>
<dbReference type="SUPFAM" id="SSF54373">
    <property type="entry name" value="FAD-linked reductases, C-terminal domain"/>
    <property type="match status" value="1"/>
</dbReference>
<feature type="binding site" evidence="5">
    <location>
        <position position="86"/>
    </location>
    <ligand>
        <name>FAD</name>
        <dbReference type="ChEBI" id="CHEBI:57692"/>
    </ligand>
</feature>
<gene>
    <name evidence="9" type="ORF">VT50_0208870</name>
</gene>
<dbReference type="PROSITE" id="PS00623">
    <property type="entry name" value="GMC_OXRED_1"/>
    <property type="match status" value="1"/>
</dbReference>
<protein>
    <submittedName>
        <fullName evidence="9">Alanine-phosphoribitol ligase</fullName>
    </submittedName>
</protein>
<dbReference type="EMBL" id="LAKD02000018">
    <property type="protein sequence ID" value="OPF81766.1"/>
    <property type="molecule type" value="Genomic_DNA"/>
</dbReference>
<evidence type="ECO:0000313" key="9">
    <source>
        <dbReference type="EMBL" id="OPF81766.1"/>
    </source>
</evidence>
<sequence>MAQQDGSFDYVIAGGGTAGCVLAARLSADASVRVLLIEAGRPDRHPFIHVPAGFAKLTAGPYQWGFVSAPQRHCDGREIPLAQGKVIGGGGSINAQVFTRGVAQDYDDWADVHGCEGWSAKEVRRYFVRSERNERLSGPLHGTEGPLSVSDPVNPHPLSQAFVRAGQEFGLPYNSDFNGAEQYGVGLYQTTTRHARRCSAAVGYLRPARGRKNLVVTTGALVKRVVTDHGRATGIETVEGGTTRRYTARREVIVAAGAFGSPKILQLSGIGDPADLKRAGIEVVHALPGVGKNLQDHCDLDIVYELTSYQSMDRYERPLPATAAAALQYAAFRRGPMASTVVEAGGFAYGNERETTPDLQFHFLPAAGVEAGIAAVRRGYGCTLNSYFLRPRSRGTVRVTGPDPSRAPLIDPNYLADDHDLEMSVEGVRQSREIMGQPSMAPHIKAEHLAGGRPVRTKDDYIAFVRGHGRTAYHPVGTCAMGVSDESVVSPRLEVHGVRGLRVVDSSVMPRIVSSNTQAPTVMIAEHGSDMIVEDAR</sequence>
<dbReference type="Gene3D" id="3.50.50.60">
    <property type="entry name" value="FAD/NAD(P)-binding domain"/>
    <property type="match status" value="1"/>
</dbReference>
<name>A0A1V4D8N3_9ACTN</name>
<keyword evidence="3 6" id="KW-0285">Flavoprotein</keyword>
<dbReference type="GO" id="GO:0016874">
    <property type="term" value="F:ligase activity"/>
    <property type="evidence" value="ECO:0007669"/>
    <property type="project" value="UniProtKB-KW"/>
</dbReference>
<proteinExistence type="inferred from homology"/>
<feature type="domain" description="Glucose-methanol-choline oxidoreductase N-terminal" evidence="8">
    <location>
        <begin position="257"/>
        <end position="271"/>
    </location>
</feature>
<keyword evidence="10" id="KW-1185">Reference proteome</keyword>
<organism evidence="9 10">
    <name type="scientific">Streptomyces antioxidans</name>
    <dbReference type="NCBI Taxonomy" id="1507734"/>
    <lineage>
        <taxon>Bacteria</taxon>
        <taxon>Bacillati</taxon>
        <taxon>Actinomycetota</taxon>
        <taxon>Actinomycetes</taxon>
        <taxon>Kitasatosporales</taxon>
        <taxon>Streptomycetaceae</taxon>
        <taxon>Streptomyces</taxon>
    </lineage>
</organism>
<feature type="binding site" evidence="5">
    <location>
        <begin position="94"/>
        <end position="97"/>
    </location>
    <ligand>
        <name>FAD</name>
        <dbReference type="ChEBI" id="CHEBI:57692"/>
    </ligand>
</feature>
<dbReference type="PROSITE" id="PS00624">
    <property type="entry name" value="GMC_OXRED_2"/>
    <property type="match status" value="1"/>
</dbReference>
<comment type="similarity">
    <text evidence="2 6">Belongs to the GMC oxidoreductase family.</text>
</comment>
<dbReference type="Gene3D" id="3.30.560.10">
    <property type="entry name" value="Glucose Oxidase, domain 3"/>
    <property type="match status" value="1"/>
</dbReference>
<evidence type="ECO:0000256" key="6">
    <source>
        <dbReference type="RuleBase" id="RU003968"/>
    </source>
</evidence>
<dbReference type="PANTHER" id="PTHR11552">
    <property type="entry name" value="GLUCOSE-METHANOL-CHOLINE GMC OXIDOREDUCTASE"/>
    <property type="match status" value="1"/>
</dbReference>
<dbReference type="GO" id="GO:0050660">
    <property type="term" value="F:flavin adenine dinucleotide binding"/>
    <property type="evidence" value="ECO:0007669"/>
    <property type="project" value="InterPro"/>
</dbReference>
<evidence type="ECO:0000256" key="1">
    <source>
        <dbReference type="ARBA" id="ARBA00001974"/>
    </source>
</evidence>
<evidence type="ECO:0000259" key="7">
    <source>
        <dbReference type="PROSITE" id="PS00623"/>
    </source>
</evidence>
<dbReference type="Pfam" id="PF00732">
    <property type="entry name" value="GMC_oxred_N"/>
    <property type="match status" value="1"/>
</dbReference>
<dbReference type="InterPro" id="IPR007867">
    <property type="entry name" value="GMC_OxRtase_C"/>
</dbReference>
<dbReference type="GO" id="GO:0016614">
    <property type="term" value="F:oxidoreductase activity, acting on CH-OH group of donors"/>
    <property type="evidence" value="ECO:0007669"/>
    <property type="project" value="InterPro"/>
</dbReference>
<comment type="caution">
    <text evidence="9">The sequence shown here is derived from an EMBL/GenBank/DDBJ whole genome shotgun (WGS) entry which is preliminary data.</text>
</comment>
<reference evidence="9" key="1">
    <citation type="submission" date="2016-12" db="EMBL/GenBank/DDBJ databases">
        <title>Genome sequence of Streptomyces antioxidans MUSC 164.</title>
        <authorList>
            <person name="Lee L.-H."/>
            <person name="Ser H.-L."/>
        </authorList>
    </citation>
    <scope>NUCLEOTIDE SEQUENCE [LARGE SCALE GENOMIC DNA]</scope>
    <source>
        <strain evidence="9">MUSC 164</strain>
    </source>
</reference>
<evidence type="ECO:0000256" key="2">
    <source>
        <dbReference type="ARBA" id="ARBA00010790"/>
    </source>
</evidence>
<dbReference type="OrthoDB" id="9785276at2"/>
<evidence type="ECO:0000259" key="8">
    <source>
        <dbReference type="PROSITE" id="PS00624"/>
    </source>
</evidence>
<evidence type="ECO:0000313" key="10">
    <source>
        <dbReference type="Proteomes" id="UP000033615"/>
    </source>
</evidence>